<feature type="signal peptide" evidence="3">
    <location>
        <begin position="1"/>
        <end position="29"/>
    </location>
</feature>
<evidence type="ECO:0000256" key="1">
    <source>
        <dbReference type="SAM" id="MobiDB-lite"/>
    </source>
</evidence>
<dbReference type="PANTHER" id="PTHR22094:SF0">
    <property type="entry name" value="MUCIN-LIKE PROTEIN 3"/>
    <property type="match status" value="1"/>
</dbReference>
<accession>A0A8C9D7R2</accession>
<dbReference type="InterPro" id="IPR026623">
    <property type="entry name" value="MUCL3"/>
</dbReference>
<keyword evidence="2" id="KW-1133">Transmembrane helix</keyword>
<feature type="chain" id="PRO_5034237281" description="Mucin like 3" evidence="3">
    <location>
        <begin position="30"/>
        <end position="511"/>
    </location>
</feature>
<dbReference type="GeneTree" id="ENSGT00390000016847"/>
<sequence>MAQPAHCICSTFGLHCCLIFLLASQEAGAITFQELQKTGDSPASDNLFSPTSGFVYSAPPDHTALQSSHSPLDLTKSTETHKLKRNCNATHHLKPIYKHIGNSQNSTSHHGNSQNSTSEKTPSNQGRDPNVRNGRSIDPADSTNTHKGSSGVKYPTSAPKIKTTCLKFKSVTGTDKSVTSLRNITSESKSATSQKTINPVHNSGNSESKKIPMYSSGKSTTAPSDEVTRTPRRSERAGDHTIAANLRTTVASGTTMMKTTGRISRTTLAIEKTTQIPATLREHRHIPTDHGEKTTPTNRETTRGPKEHGENATPANKKTTRTQAKSIKHGVKATLATETTKPPRKPKESVGKNTASTETIRPPFNVTGDKSVTNTSPGSNKTDVTHGVPIGSFTLTTSHIELSSIMSEAPGNQNHPYQNKDGSQGGLRAGGMRENDSFPAWAIVIVVLVAVILFLVFLGLIFLIACTMKTRRALVQNTEDNDPEDDGGPSSYPVYLMEQQTLGKGQIPSPR</sequence>
<dbReference type="PANTHER" id="PTHR22094">
    <property type="entry name" value="DIFFUSE PANBRONCHIOLITIS CRITICAL REGION GENE 1"/>
    <property type="match status" value="1"/>
</dbReference>
<feature type="region of interest" description="Disordered" evidence="1">
    <location>
        <begin position="99"/>
        <end position="157"/>
    </location>
</feature>
<dbReference type="Ensembl" id="ENSPLOT00000022572.1">
    <property type="protein sequence ID" value="ENSPLOP00000020418.1"/>
    <property type="gene ID" value="ENSPLOG00000014945.1"/>
</dbReference>
<reference evidence="4" key="1">
    <citation type="submission" date="2025-08" db="UniProtKB">
        <authorList>
            <consortium name="Ensembl"/>
        </authorList>
    </citation>
    <scope>IDENTIFICATION</scope>
</reference>
<evidence type="ECO:0000313" key="5">
    <source>
        <dbReference type="Proteomes" id="UP000694399"/>
    </source>
</evidence>
<evidence type="ECO:0000256" key="3">
    <source>
        <dbReference type="SAM" id="SignalP"/>
    </source>
</evidence>
<feature type="compositionally biased region" description="Basic and acidic residues" evidence="1">
    <location>
        <begin position="300"/>
        <end position="310"/>
    </location>
</feature>
<feature type="compositionally biased region" description="Polar residues" evidence="1">
    <location>
        <begin position="407"/>
        <end position="422"/>
    </location>
</feature>
<dbReference type="OMA" id="TFGLQCC"/>
<keyword evidence="2" id="KW-0812">Transmembrane</keyword>
<keyword evidence="2" id="KW-0472">Membrane</keyword>
<feature type="compositionally biased region" description="Basic and acidic residues" evidence="1">
    <location>
        <begin position="226"/>
        <end position="236"/>
    </location>
</feature>
<protein>
    <recommendedName>
        <fullName evidence="6">Mucin like 3</fullName>
    </recommendedName>
</protein>
<feature type="region of interest" description="Disordered" evidence="1">
    <location>
        <begin position="407"/>
        <end position="430"/>
    </location>
</feature>
<feature type="region of interest" description="Disordered" evidence="1">
    <location>
        <begin position="185"/>
        <end position="236"/>
    </location>
</feature>
<feature type="compositionally biased region" description="Polar residues" evidence="1">
    <location>
        <begin position="313"/>
        <end position="325"/>
    </location>
</feature>
<reference evidence="4" key="2">
    <citation type="submission" date="2025-09" db="UniProtKB">
        <authorList>
            <consortium name="Ensembl"/>
        </authorList>
    </citation>
    <scope>IDENTIFICATION</scope>
</reference>
<name>A0A8C9D7R2_PANLE</name>
<proteinExistence type="predicted"/>
<feature type="transmembrane region" description="Helical" evidence="2">
    <location>
        <begin position="438"/>
        <end position="464"/>
    </location>
</feature>
<evidence type="ECO:0000256" key="2">
    <source>
        <dbReference type="SAM" id="Phobius"/>
    </source>
</evidence>
<evidence type="ECO:0000313" key="4">
    <source>
        <dbReference type="Ensembl" id="ENSPLOP00000020418.1"/>
    </source>
</evidence>
<dbReference type="Proteomes" id="UP000694399">
    <property type="component" value="Unassembled WGS sequence"/>
</dbReference>
<feature type="compositionally biased region" description="Polar residues" evidence="1">
    <location>
        <begin position="185"/>
        <end position="206"/>
    </location>
</feature>
<feature type="region of interest" description="Disordered" evidence="1">
    <location>
        <begin position="287"/>
        <end position="385"/>
    </location>
</feature>
<keyword evidence="3" id="KW-0732">Signal</keyword>
<feature type="compositionally biased region" description="Polar residues" evidence="1">
    <location>
        <begin position="368"/>
        <end position="382"/>
    </location>
</feature>
<dbReference type="AlphaFoldDB" id="A0A8C9D7R2"/>
<keyword evidence="5" id="KW-1185">Reference proteome</keyword>
<evidence type="ECO:0008006" key="6">
    <source>
        <dbReference type="Google" id="ProtNLM"/>
    </source>
</evidence>
<feature type="compositionally biased region" description="Polar residues" evidence="1">
    <location>
        <begin position="101"/>
        <end position="127"/>
    </location>
</feature>
<organism evidence="4 5">
    <name type="scientific">Panthera leo</name>
    <name type="common">Lion</name>
    <dbReference type="NCBI Taxonomy" id="9689"/>
    <lineage>
        <taxon>Eukaryota</taxon>
        <taxon>Metazoa</taxon>
        <taxon>Chordata</taxon>
        <taxon>Craniata</taxon>
        <taxon>Vertebrata</taxon>
        <taxon>Euteleostomi</taxon>
        <taxon>Mammalia</taxon>
        <taxon>Eutheria</taxon>
        <taxon>Laurasiatheria</taxon>
        <taxon>Carnivora</taxon>
        <taxon>Feliformia</taxon>
        <taxon>Felidae</taxon>
        <taxon>Pantherinae</taxon>
        <taxon>Panthera</taxon>
    </lineage>
</organism>